<evidence type="ECO:0000313" key="4">
    <source>
        <dbReference type="EMBL" id="TWT64405.1"/>
    </source>
</evidence>
<dbReference type="RefSeq" id="WP_165441971.1">
    <property type="nucleotide sequence ID" value="NZ_SJPG01000001.1"/>
</dbReference>
<protein>
    <submittedName>
        <fullName evidence="4">N-6 DNA Methylase</fullName>
    </submittedName>
</protein>
<dbReference type="GO" id="GO:0032259">
    <property type="term" value="P:methylation"/>
    <property type="evidence" value="ECO:0007669"/>
    <property type="project" value="UniProtKB-KW"/>
</dbReference>
<dbReference type="GO" id="GO:0003677">
    <property type="term" value="F:DNA binding"/>
    <property type="evidence" value="ECO:0007669"/>
    <property type="project" value="InterPro"/>
</dbReference>
<evidence type="ECO:0000256" key="1">
    <source>
        <dbReference type="ARBA" id="ARBA00006594"/>
    </source>
</evidence>
<evidence type="ECO:0000259" key="3">
    <source>
        <dbReference type="Pfam" id="PF02384"/>
    </source>
</evidence>
<dbReference type="InterPro" id="IPR003356">
    <property type="entry name" value="DNA_methylase_A-5"/>
</dbReference>
<dbReference type="Proteomes" id="UP000316095">
    <property type="component" value="Unassembled WGS sequence"/>
</dbReference>
<comment type="similarity">
    <text evidence="1">Belongs to the N(4)/N(6)-methyltransferase family.</text>
</comment>
<dbReference type="AlphaFoldDB" id="A0A5C5XQQ2"/>
<dbReference type="PRINTS" id="PR00507">
    <property type="entry name" value="N12N6MTFRASE"/>
</dbReference>
<accession>A0A5C5XQQ2</accession>
<comment type="caution">
    <text evidence="4">The sequence shown here is derived from an EMBL/GenBank/DDBJ whole genome shotgun (WGS) entry which is preliminary data.</text>
</comment>
<dbReference type="InterPro" id="IPR029063">
    <property type="entry name" value="SAM-dependent_MTases_sf"/>
</dbReference>
<sequence>MAKKKAAKKKKTEATADTVLAAARERLAEKGYSGGTEHEFPDGKGWLFQSNGRPELLLCAVAPDVSIDEHQGQVAVLTGLSAVDDAAVPYVHVTNGESSSTFHLTEDGDRAIPEVPNAEEASKAVGPRVGGEMAKELDTYTMMMDRFNQIHEHIYGAGEHVSSSNEAIDELCKLIYLVAVLNHYQGQGKSLPIPKTGKELADILDPARFQSKKEKDREQAVEDARVAFEHCRDLKEFNTTIDGKKLRIFEDRAYLRLEKPDTYAMALSVLMSPRDDKTNGVTLRQIGDVTGRALEVVLRRKYVGRGGMGAYLTPQQITKFVAEMVFVDLKREKRLDDLIKRDDQDRPTFRFCDPFIGSGGFLLQLMNKTTRYIESLVTLDAKRRDKIIHDVLNSCFVGADRAPGMVMKARINMAAHGGIHAPIGRVPDSLTSPELDEWIGKIDVIATNPPFKKDGITRKKLKGDKHGEDDPIGGESGAAILDAFCEGIEDGVMSIDPNKRCLGAKPDKKGVWKPVNSMDPAVLAIDRCLQLLKPGGKLLIVVPDGILCNSSYRYVREYLIGTKDESTGEFSGGKAVLKSVVSLPQETFGLSGAGAKTSVLHLEKKRSPADRQSAVFMAVANEVGFTVSKKVEIQLGETRNDLNKIIAAYESGHDSEGQQ</sequence>
<dbReference type="GO" id="GO:0009307">
    <property type="term" value="P:DNA restriction-modification system"/>
    <property type="evidence" value="ECO:0007669"/>
    <property type="project" value="UniProtKB-KW"/>
</dbReference>
<feature type="domain" description="DNA methylase adenine-specific" evidence="3">
    <location>
        <begin position="288"/>
        <end position="465"/>
    </location>
</feature>
<gene>
    <name evidence="4" type="ORF">Pan54_51670</name>
</gene>
<evidence type="ECO:0000256" key="2">
    <source>
        <dbReference type="ARBA" id="ARBA00022747"/>
    </source>
</evidence>
<dbReference type="PANTHER" id="PTHR42998:SF1">
    <property type="entry name" value="TYPE I RESTRICTION ENZYME HINDI METHYLASE SUBUNIT"/>
    <property type="match status" value="1"/>
</dbReference>
<dbReference type="PROSITE" id="PS00092">
    <property type="entry name" value="N6_MTASE"/>
    <property type="match status" value="1"/>
</dbReference>
<proteinExistence type="inferred from homology"/>
<name>A0A5C5XQQ2_9PLAN</name>
<dbReference type="Pfam" id="PF02384">
    <property type="entry name" value="N6_Mtase"/>
    <property type="match status" value="1"/>
</dbReference>
<keyword evidence="4" id="KW-0489">Methyltransferase</keyword>
<keyword evidence="5" id="KW-1185">Reference proteome</keyword>
<dbReference type="InterPro" id="IPR002052">
    <property type="entry name" value="DNA_methylase_N6_adenine_CS"/>
</dbReference>
<organism evidence="4 5">
    <name type="scientific">Rubinisphaera italica</name>
    <dbReference type="NCBI Taxonomy" id="2527969"/>
    <lineage>
        <taxon>Bacteria</taxon>
        <taxon>Pseudomonadati</taxon>
        <taxon>Planctomycetota</taxon>
        <taxon>Planctomycetia</taxon>
        <taxon>Planctomycetales</taxon>
        <taxon>Planctomycetaceae</taxon>
        <taxon>Rubinisphaera</taxon>
    </lineage>
</organism>
<evidence type="ECO:0000313" key="5">
    <source>
        <dbReference type="Proteomes" id="UP000316095"/>
    </source>
</evidence>
<keyword evidence="4" id="KW-0808">Transferase</keyword>
<dbReference type="EMBL" id="SJPG01000001">
    <property type="protein sequence ID" value="TWT64405.1"/>
    <property type="molecule type" value="Genomic_DNA"/>
</dbReference>
<dbReference type="InterPro" id="IPR052916">
    <property type="entry name" value="Type-I_RE_MTase_Subunit"/>
</dbReference>
<dbReference type="PANTHER" id="PTHR42998">
    <property type="entry name" value="TYPE I RESTRICTION ENZYME HINDVIIP M PROTEIN-RELATED"/>
    <property type="match status" value="1"/>
</dbReference>
<keyword evidence="2" id="KW-0680">Restriction system</keyword>
<reference evidence="4 5" key="1">
    <citation type="submission" date="2019-02" db="EMBL/GenBank/DDBJ databases">
        <title>Deep-cultivation of Planctomycetes and their phenomic and genomic characterization uncovers novel biology.</title>
        <authorList>
            <person name="Wiegand S."/>
            <person name="Jogler M."/>
            <person name="Boedeker C."/>
            <person name="Pinto D."/>
            <person name="Vollmers J."/>
            <person name="Rivas-Marin E."/>
            <person name="Kohn T."/>
            <person name="Peeters S.H."/>
            <person name="Heuer A."/>
            <person name="Rast P."/>
            <person name="Oberbeckmann S."/>
            <person name="Bunk B."/>
            <person name="Jeske O."/>
            <person name="Meyerdierks A."/>
            <person name="Storesund J.E."/>
            <person name="Kallscheuer N."/>
            <person name="Luecker S."/>
            <person name="Lage O.M."/>
            <person name="Pohl T."/>
            <person name="Merkel B.J."/>
            <person name="Hornburger P."/>
            <person name="Mueller R.-W."/>
            <person name="Bruemmer F."/>
            <person name="Labrenz M."/>
            <person name="Spormann A.M."/>
            <person name="Op Den Camp H."/>
            <person name="Overmann J."/>
            <person name="Amann R."/>
            <person name="Jetten M.S.M."/>
            <person name="Mascher T."/>
            <person name="Medema M.H."/>
            <person name="Devos D.P."/>
            <person name="Kaster A.-K."/>
            <person name="Ovreas L."/>
            <person name="Rohde M."/>
            <person name="Galperin M.Y."/>
            <person name="Jogler C."/>
        </authorList>
    </citation>
    <scope>NUCLEOTIDE SEQUENCE [LARGE SCALE GENOMIC DNA]</scope>
    <source>
        <strain evidence="4 5">Pan54</strain>
    </source>
</reference>
<dbReference type="Gene3D" id="3.40.50.150">
    <property type="entry name" value="Vaccinia Virus protein VP39"/>
    <property type="match status" value="1"/>
</dbReference>
<dbReference type="SUPFAM" id="SSF53335">
    <property type="entry name" value="S-adenosyl-L-methionine-dependent methyltransferases"/>
    <property type="match status" value="1"/>
</dbReference>
<dbReference type="GO" id="GO:0008170">
    <property type="term" value="F:N-methyltransferase activity"/>
    <property type="evidence" value="ECO:0007669"/>
    <property type="project" value="InterPro"/>
</dbReference>